<accession>A0A6C2USF2</accession>
<name>A0A6C2USF2_9BACT</name>
<feature type="compositionally biased region" description="Pro residues" evidence="1">
    <location>
        <begin position="62"/>
        <end position="72"/>
    </location>
</feature>
<dbReference type="Proteomes" id="UP000346198">
    <property type="component" value="Unassembled WGS sequence"/>
</dbReference>
<feature type="region of interest" description="Disordered" evidence="1">
    <location>
        <begin position="31"/>
        <end position="98"/>
    </location>
</feature>
<evidence type="ECO:0008006" key="4">
    <source>
        <dbReference type="Google" id="ProtNLM"/>
    </source>
</evidence>
<dbReference type="EMBL" id="CAAHFH010000002">
    <property type="protein sequence ID" value="VGO22883.1"/>
    <property type="molecule type" value="Genomic_DNA"/>
</dbReference>
<dbReference type="AlphaFoldDB" id="A0A6C2USF2"/>
<gene>
    <name evidence="2" type="ORF">SCARR_04980</name>
</gene>
<reference evidence="2 3" key="1">
    <citation type="submission" date="2019-04" db="EMBL/GenBank/DDBJ databases">
        <authorList>
            <person name="Van Vliet M D."/>
        </authorList>
    </citation>
    <scope>NUCLEOTIDE SEQUENCE [LARGE SCALE GENOMIC DNA]</scope>
    <source>
        <strain evidence="2 3">F21</strain>
    </source>
</reference>
<dbReference type="Gene3D" id="2.30.42.10">
    <property type="match status" value="1"/>
</dbReference>
<evidence type="ECO:0000256" key="1">
    <source>
        <dbReference type="SAM" id="MobiDB-lite"/>
    </source>
</evidence>
<sequence length="278" mass="30456">MKTYTAYILMIAAVLGTGLAYRAQRTEPEQNIAEEVAKPKEQVAAPENDPIELKADIRASLPPQPKPAPAPEPQTAVRAAPPKTAPKKTVAQPKPAPASKQNAYAQYLKHAALRFEQYQEQLIAENNPARRLNLIRTIARNVRIDTLTTMDWAMSLENPTEQRAALEAINQNALSGIGARIEVDATGVPKIKETTILSAIASTGQVESGDYISGMVNADGSIVYFKGRPIQQIVQLLRGQPGTEVQLIMERLPDEENAEPYSFNVPVQRSLIVMQPPF</sequence>
<evidence type="ECO:0000313" key="2">
    <source>
        <dbReference type="EMBL" id="VGO22883.1"/>
    </source>
</evidence>
<proteinExistence type="predicted"/>
<dbReference type="Gene3D" id="3.30.750.44">
    <property type="match status" value="1"/>
</dbReference>
<protein>
    <recommendedName>
        <fullName evidence="4">PDZ domain-containing protein</fullName>
    </recommendedName>
</protein>
<dbReference type="RefSeq" id="WP_136064587.1">
    <property type="nucleotide sequence ID" value="NZ_CAAHFH010000002.1"/>
</dbReference>
<evidence type="ECO:0000313" key="3">
    <source>
        <dbReference type="Proteomes" id="UP000346198"/>
    </source>
</evidence>
<dbReference type="InterPro" id="IPR036034">
    <property type="entry name" value="PDZ_sf"/>
</dbReference>
<keyword evidence="3" id="KW-1185">Reference proteome</keyword>
<organism evidence="2 3">
    <name type="scientific">Pontiella sulfatireligans</name>
    <dbReference type="NCBI Taxonomy" id="2750658"/>
    <lineage>
        <taxon>Bacteria</taxon>
        <taxon>Pseudomonadati</taxon>
        <taxon>Kiritimatiellota</taxon>
        <taxon>Kiritimatiellia</taxon>
        <taxon>Kiritimatiellales</taxon>
        <taxon>Pontiellaceae</taxon>
        <taxon>Pontiella</taxon>
    </lineage>
</organism>